<evidence type="ECO:0000313" key="1">
    <source>
        <dbReference type="EMBL" id="KAI3704192.1"/>
    </source>
</evidence>
<organism evidence="1 2">
    <name type="scientific">Smallanthus sonchifolius</name>
    <dbReference type="NCBI Taxonomy" id="185202"/>
    <lineage>
        <taxon>Eukaryota</taxon>
        <taxon>Viridiplantae</taxon>
        <taxon>Streptophyta</taxon>
        <taxon>Embryophyta</taxon>
        <taxon>Tracheophyta</taxon>
        <taxon>Spermatophyta</taxon>
        <taxon>Magnoliopsida</taxon>
        <taxon>eudicotyledons</taxon>
        <taxon>Gunneridae</taxon>
        <taxon>Pentapetalae</taxon>
        <taxon>asterids</taxon>
        <taxon>campanulids</taxon>
        <taxon>Asterales</taxon>
        <taxon>Asteraceae</taxon>
        <taxon>Asteroideae</taxon>
        <taxon>Heliantheae alliance</taxon>
        <taxon>Millerieae</taxon>
        <taxon>Smallanthus</taxon>
    </lineage>
</organism>
<comment type="caution">
    <text evidence="1">The sequence shown here is derived from an EMBL/GenBank/DDBJ whole genome shotgun (WGS) entry which is preliminary data.</text>
</comment>
<name>A0ACB9A239_9ASTR</name>
<evidence type="ECO:0000313" key="2">
    <source>
        <dbReference type="Proteomes" id="UP001056120"/>
    </source>
</evidence>
<gene>
    <name evidence="1" type="ORF">L1987_74407</name>
</gene>
<proteinExistence type="predicted"/>
<dbReference type="Proteomes" id="UP001056120">
    <property type="component" value="Linkage Group LG25"/>
</dbReference>
<sequence length="89" mass="9974">MSYNYSTLCVNKLADQVKNPWPNVDAHNGVLLNIYDLTEARYAKLITARLLHFCLSDVYRNGSTISISFTPKHAHVKKSTGMHVGDDHG</sequence>
<keyword evidence="2" id="KW-1185">Reference proteome</keyword>
<accession>A0ACB9A239</accession>
<protein>
    <submittedName>
        <fullName evidence="1">Uncharacterized protein</fullName>
    </submittedName>
</protein>
<dbReference type="EMBL" id="CM042042">
    <property type="protein sequence ID" value="KAI3704192.1"/>
    <property type="molecule type" value="Genomic_DNA"/>
</dbReference>
<reference evidence="1 2" key="2">
    <citation type="journal article" date="2022" name="Mol. Ecol. Resour.">
        <title>The genomes of chicory, endive, great burdock and yacon provide insights into Asteraceae paleo-polyploidization history and plant inulin production.</title>
        <authorList>
            <person name="Fan W."/>
            <person name="Wang S."/>
            <person name="Wang H."/>
            <person name="Wang A."/>
            <person name="Jiang F."/>
            <person name="Liu H."/>
            <person name="Zhao H."/>
            <person name="Xu D."/>
            <person name="Zhang Y."/>
        </authorList>
    </citation>
    <scope>NUCLEOTIDE SEQUENCE [LARGE SCALE GENOMIC DNA]</scope>
    <source>
        <strain evidence="2">cv. Yunnan</strain>
        <tissue evidence="1">Leaves</tissue>
    </source>
</reference>
<reference evidence="2" key="1">
    <citation type="journal article" date="2022" name="Mol. Ecol. Resour.">
        <title>The genomes of chicory, endive, great burdock and yacon provide insights into Asteraceae palaeo-polyploidization history and plant inulin production.</title>
        <authorList>
            <person name="Fan W."/>
            <person name="Wang S."/>
            <person name="Wang H."/>
            <person name="Wang A."/>
            <person name="Jiang F."/>
            <person name="Liu H."/>
            <person name="Zhao H."/>
            <person name="Xu D."/>
            <person name="Zhang Y."/>
        </authorList>
    </citation>
    <scope>NUCLEOTIDE SEQUENCE [LARGE SCALE GENOMIC DNA]</scope>
    <source>
        <strain evidence="2">cv. Yunnan</strain>
    </source>
</reference>